<dbReference type="AlphaFoldDB" id="A0A8J5FJJ8"/>
<keyword evidence="9" id="KW-1185">Reference proteome</keyword>
<feature type="transmembrane region" description="Helical" evidence="7">
    <location>
        <begin position="74"/>
        <end position="97"/>
    </location>
</feature>
<evidence type="ECO:0000256" key="4">
    <source>
        <dbReference type="ARBA" id="ARBA00022989"/>
    </source>
</evidence>
<comment type="subcellular location">
    <subcellularLocation>
        <location evidence="1">Endomembrane system</location>
        <topology evidence="1">Multi-pass membrane protein</topology>
    </subcellularLocation>
</comment>
<reference evidence="8 9" key="1">
    <citation type="submission" date="2020-08" db="EMBL/GenBank/DDBJ databases">
        <title>Plant Genome Project.</title>
        <authorList>
            <person name="Zhang R.-G."/>
        </authorList>
    </citation>
    <scope>NUCLEOTIDE SEQUENCE [LARGE SCALE GENOMIC DNA]</scope>
    <source>
        <tissue evidence="8">Rhizome</tissue>
    </source>
</reference>
<evidence type="ECO:0000313" key="9">
    <source>
        <dbReference type="Proteomes" id="UP000734854"/>
    </source>
</evidence>
<keyword evidence="2 7" id="KW-0812">Transmembrane</keyword>
<evidence type="ECO:0000256" key="7">
    <source>
        <dbReference type="SAM" id="Phobius"/>
    </source>
</evidence>
<protein>
    <recommendedName>
        <fullName evidence="10">Transmembrane protein</fullName>
    </recommendedName>
</protein>
<keyword evidence="5 7" id="KW-0472">Membrane</keyword>
<evidence type="ECO:0000256" key="1">
    <source>
        <dbReference type="ARBA" id="ARBA00004127"/>
    </source>
</evidence>
<dbReference type="EMBL" id="JACMSC010000016">
    <property type="protein sequence ID" value="KAG6482754.1"/>
    <property type="molecule type" value="Genomic_DNA"/>
</dbReference>
<accession>A0A8J5FJJ8</accession>
<evidence type="ECO:0008006" key="10">
    <source>
        <dbReference type="Google" id="ProtNLM"/>
    </source>
</evidence>
<dbReference type="Proteomes" id="UP000734854">
    <property type="component" value="Unassembled WGS sequence"/>
</dbReference>
<sequence length="186" mass="20196">MENILSKGQACSWKVSDVQTILGTCVYPRRSPAVALGLLSAVALVIAQVIINSVACHMCCNHPNPSDTNWRKGLISFIASWGSLVAALVFLLSGAALNDRWGQEKMYFGELCYIVKFGVFSGGALLSLVSVSLAIVYYISSLSIKNVQTSDQQLSQVIPFGDDPHTPPAFLHEDTLKLQPVEMKHV</sequence>
<keyword evidence="3" id="KW-0732">Signal</keyword>
<evidence type="ECO:0000256" key="6">
    <source>
        <dbReference type="ARBA" id="ARBA00029467"/>
    </source>
</evidence>
<proteinExistence type="inferred from homology"/>
<gene>
    <name evidence="8" type="ORF">ZIOFF_059392</name>
</gene>
<comment type="similarity">
    <text evidence="6">Belongs to the DESIGUAL family.</text>
</comment>
<evidence type="ECO:0000256" key="2">
    <source>
        <dbReference type="ARBA" id="ARBA00022692"/>
    </source>
</evidence>
<feature type="transmembrane region" description="Helical" evidence="7">
    <location>
        <begin position="117"/>
        <end position="139"/>
    </location>
</feature>
<keyword evidence="4 7" id="KW-1133">Transmembrane helix</keyword>
<name>A0A8J5FJJ8_ZINOF</name>
<evidence type="ECO:0000256" key="3">
    <source>
        <dbReference type="ARBA" id="ARBA00022729"/>
    </source>
</evidence>
<evidence type="ECO:0000256" key="5">
    <source>
        <dbReference type="ARBA" id="ARBA00023136"/>
    </source>
</evidence>
<comment type="caution">
    <text evidence="8">The sequence shown here is derived from an EMBL/GenBank/DDBJ whole genome shotgun (WGS) entry which is preliminary data.</text>
</comment>
<dbReference type="InterPro" id="IPR009606">
    <property type="entry name" value="DEAL/Modifying_wall_lignin1/2"/>
</dbReference>
<dbReference type="Pfam" id="PF06749">
    <property type="entry name" value="DUF1218"/>
    <property type="match status" value="1"/>
</dbReference>
<dbReference type="PANTHER" id="PTHR31769">
    <property type="entry name" value="OS07G0462200 PROTEIN-RELATED"/>
    <property type="match status" value="1"/>
</dbReference>
<dbReference type="GO" id="GO:0012505">
    <property type="term" value="C:endomembrane system"/>
    <property type="evidence" value="ECO:0007669"/>
    <property type="project" value="UniProtKB-SubCell"/>
</dbReference>
<evidence type="ECO:0000313" key="8">
    <source>
        <dbReference type="EMBL" id="KAG6482754.1"/>
    </source>
</evidence>
<dbReference type="InterPro" id="IPR052222">
    <property type="entry name" value="DESIGUAL"/>
</dbReference>
<feature type="transmembrane region" description="Helical" evidence="7">
    <location>
        <begin position="33"/>
        <end position="54"/>
    </location>
</feature>
<organism evidence="8 9">
    <name type="scientific">Zingiber officinale</name>
    <name type="common">Ginger</name>
    <name type="synonym">Amomum zingiber</name>
    <dbReference type="NCBI Taxonomy" id="94328"/>
    <lineage>
        <taxon>Eukaryota</taxon>
        <taxon>Viridiplantae</taxon>
        <taxon>Streptophyta</taxon>
        <taxon>Embryophyta</taxon>
        <taxon>Tracheophyta</taxon>
        <taxon>Spermatophyta</taxon>
        <taxon>Magnoliopsida</taxon>
        <taxon>Liliopsida</taxon>
        <taxon>Zingiberales</taxon>
        <taxon>Zingiberaceae</taxon>
        <taxon>Zingiber</taxon>
    </lineage>
</organism>